<keyword evidence="2 3" id="KW-0238">DNA-binding</keyword>
<keyword evidence="1" id="KW-0229">DNA integration</keyword>
<proteinExistence type="predicted"/>
<reference evidence="6 7" key="1">
    <citation type="submission" date="2019-03" db="EMBL/GenBank/DDBJ databases">
        <title>Efficiently degradation of phenoxyalkanoic acid herbicides by Cupriavidus oxalaticus strain X32.</title>
        <authorList>
            <person name="Sheng X."/>
        </authorList>
    </citation>
    <scope>NUCLEOTIDE SEQUENCE [LARGE SCALE GENOMIC DNA]</scope>
    <source>
        <strain evidence="6 7">X32</strain>
    </source>
</reference>
<dbReference type="InterPro" id="IPR044068">
    <property type="entry name" value="CB"/>
</dbReference>
<gene>
    <name evidence="6" type="ORF">E0W60_21795</name>
</gene>
<evidence type="ECO:0000256" key="2">
    <source>
        <dbReference type="ARBA" id="ARBA00023125"/>
    </source>
</evidence>
<dbReference type="Proteomes" id="UP000295294">
    <property type="component" value="Chromosome 2"/>
</dbReference>
<dbReference type="InterPro" id="IPR011010">
    <property type="entry name" value="DNA_brk_join_enz"/>
</dbReference>
<name>A0A4P7LN29_9BURK</name>
<evidence type="ECO:0000313" key="7">
    <source>
        <dbReference type="Proteomes" id="UP000295294"/>
    </source>
</evidence>
<evidence type="ECO:0000256" key="4">
    <source>
        <dbReference type="SAM" id="MobiDB-lite"/>
    </source>
</evidence>
<organism evidence="6 7">
    <name type="scientific">Cupriavidus oxalaticus</name>
    <dbReference type="NCBI Taxonomy" id="96344"/>
    <lineage>
        <taxon>Bacteria</taxon>
        <taxon>Pseudomonadati</taxon>
        <taxon>Pseudomonadota</taxon>
        <taxon>Betaproteobacteria</taxon>
        <taxon>Burkholderiales</taxon>
        <taxon>Burkholderiaceae</taxon>
        <taxon>Cupriavidus</taxon>
    </lineage>
</organism>
<evidence type="ECO:0000313" key="6">
    <source>
        <dbReference type="EMBL" id="QBY53691.1"/>
    </source>
</evidence>
<dbReference type="SUPFAM" id="SSF56349">
    <property type="entry name" value="DNA breaking-rejoining enzymes"/>
    <property type="match status" value="1"/>
</dbReference>
<evidence type="ECO:0000256" key="3">
    <source>
        <dbReference type="PROSITE-ProRule" id="PRU01248"/>
    </source>
</evidence>
<evidence type="ECO:0000256" key="1">
    <source>
        <dbReference type="ARBA" id="ARBA00022908"/>
    </source>
</evidence>
<accession>A0A4P7LN29</accession>
<dbReference type="Gene3D" id="1.10.150.130">
    <property type="match status" value="1"/>
</dbReference>
<dbReference type="InterPro" id="IPR010998">
    <property type="entry name" value="Integrase_recombinase_N"/>
</dbReference>
<protein>
    <submittedName>
        <fullName evidence="6">Shufflon-specific DNA recombinase</fullName>
    </submittedName>
</protein>
<dbReference type="GO" id="GO:0003677">
    <property type="term" value="F:DNA binding"/>
    <property type="evidence" value="ECO:0007669"/>
    <property type="project" value="UniProtKB-UniRule"/>
</dbReference>
<evidence type="ECO:0000259" key="5">
    <source>
        <dbReference type="PROSITE" id="PS51900"/>
    </source>
</evidence>
<dbReference type="AlphaFoldDB" id="A0A4P7LN29"/>
<feature type="domain" description="Core-binding (CB)" evidence="5">
    <location>
        <begin position="58"/>
        <end position="137"/>
    </location>
</feature>
<dbReference type="RefSeq" id="WP_135705539.1">
    <property type="nucleotide sequence ID" value="NZ_CP038635.1"/>
</dbReference>
<dbReference type="PROSITE" id="PS51900">
    <property type="entry name" value="CB"/>
    <property type="match status" value="1"/>
</dbReference>
<dbReference type="GO" id="GO:0015074">
    <property type="term" value="P:DNA integration"/>
    <property type="evidence" value="ECO:0007669"/>
    <property type="project" value="UniProtKB-KW"/>
</dbReference>
<sequence length="211" mass="23657">MATIRQRGSNWEAQIRRKGWPTLSRSFSTKADARAWATVIESEIERGVFIDRTEAEKNTLGDLIRRYLQEVSGQKKGAESERYRLTAMLRDPLAQVKVAALSGKLIAEWRDKRLKQVSGSTTNRDLNLISHVINVAGKEWGIHIDNAVSMVRRPAENRGRNRRLGHGNRNDSLPRSKRLHATQEVALLARVRIPVNVTADSGIVTADSALS</sequence>
<feature type="region of interest" description="Disordered" evidence="4">
    <location>
        <begin position="153"/>
        <end position="177"/>
    </location>
</feature>
<dbReference type="KEGG" id="cox:E0W60_21795"/>
<dbReference type="EMBL" id="CP038635">
    <property type="protein sequence ID" value="QBY53691.1"/>
    <property type="molecule type" value="Genomic_DNA"/>
</dbReference>
<dbReference type="OrthoDB" id="662444at2"/>